<protein>
    <submittedName>
        <fullName evidence="3">Lipocalin-like domain-containing protein</fullName>
    </submittedName>
</protein>
<gene>
    <name evidence="1" type="ORF">SCUD_LOCUS4347</name>
</gene>
<name>A0A183JNR0_9TREM</name>
<organism evidence="3">
    <name type="scientific">Schistosoma curassoni</name>
    <dbReference type="NCBI Taxonomy" id="6186"/>
    <lineage>
        <taxon>Eukaryota</taxon>
        <taxon>Metazoa</taxon>
        <taxon>Spiralia</taxon>
        <taxon>Lophotrochozoa</taxon>
        <taxon>Platyhelminthes</taxon>
        <taxon>Trematoda</taxon>
        <taxon>Digenea</taxon>
        <taxon>Strigeidida</taxon>
        <taxon>Schistosomatoidea</taxon>
        <taxon>Schistosomatidae</taxon>
        <taxon>Schistosoma</taxon>
    </lineage>
</organism>
<dbReference type="AlphaFoldDB" id="A0A183JNR0"/>
<keyword evidence="2" id="KW-1185">Reference proteome</keyword>
<evidence type="ECO:0000313" key="3">
    <source>
        <dbReference type="WBParaSite" id="SCUD_0000434601-mRNA-1"/>
    </source>
</evidence>
<evidence type="ECO:0000313" key="1">
    <source>
        <dbReference type="EMBL" id="VDO88344.1"/>
    </source>
</evidence>
<dbReference type="EMBL" id="UZAK01005701">
    <property type="protein sequence ID" value="VDO88344.1"/>
    <property type="molecule type" value="Genomic_DNA"/>
</dbReference>
<reference evidence="3" key="1">
    <citation type="submission" date="2016-06" db="UniProtKB">
        <authorList>
            <consortium name="WormBaseParasite"/>
        </authorList>
    </citation>
    <scope>IDENTIFICATION</scope>
</reference>
<dbReference type="WBParaSite" id="SCUD_0000434601-mRNA-1">
    <property type="protein sequence ID" value="SCUD_0000434601-mRNA-1"/>
    <property type="gene ID" value="SCUD_0000434601"/>
</dbReference>
<accession>A0A183JNR0</accession>
<evidence type="ECO:0000313" key="2">
    <source>
        <dbReference type="Proteomes" id="UP000279833"/>
    </source>
</evidence>
<proteinExistence type="predicted"/>
<sequence>MIRREWCDKLANIEVIPRGQHLTWTTLLTYQGTIDALKTVQHRGRYYRNILVKADTSESETAAAWVSPWRMIK</sequence>
<dbReference type="Proteomes" id="UP000279833">
    <property type="component" value="Unassembled WGS sequence"/>
</dbReference>
<reference evidence="1 2" key="2">
    <citation type="submission" date="2018-11" db="EMBL/GenBank/DDBJ databases">
        <authorList>
            <consortium name="Pathogen Informatics"/>
        </authorList>
    </citation>
    <scope>NUCLEOTIDE SEQUENCE [LARGE SCALE GENOMIC DNA]</scope>
    <source>
        <strain evidence="1">Dakar</strain>
        <strain evidence="2">Dakar, Senegal</strain>
    </source>
</reference>